<gene>
    <name evidence="1" type="ORF">RBI15_12110</name>
</gene>
<dbReference type="Proteomes" id="UP001243496">
    <property type="component" value="Chromosome"/>
</dbReference>
<evidence type="ECO:0000313" key="1">
    <source>
        <dbReference type="EMBL" id="WMD16104.1"/>
    </source>
</evidence>
<evidence type="ECO:0000313" key="2">
    <source>
        <dbReference type="Proteomes" id="UP001243496"/>
    </source>
</evidence>
<sequence>MQKKIKKNKELYQIADEVEENVITIQPIYKAIKEHPKTDKEEICKMLEL</sequence>
<accession>A0AAQ3PSA9</accession>
<proteinExistence type="predicted"/>
<dbReference type="AlphaFoldDB" id="A0AAQ3PSA9"/>
<dbReference type="GeneID" id="92742146"/>
<dbReference type="EMBL" id="CP132968">
    <property type="protein sequence ID" value="WMD16104.1"/>
    <property type="molecule type" value="Genomic_DNA"/>
</dbReference>
<protein>
    <submittedName>
        <fullName evidence="1">Uncharacterized protein</fullName>
    </submittedName>
</protein>
<organism evidence="1 2">
    <name type="scientific">Anaerostipes hadrus</name>
    <dbReference type="NCBI Taxonomy" id="649756"/>
    <lineage>
        <taxon>Bacteria</taxon>
        <taxon>Bacillati</taxon>
        <taxon>Bacillota</taxon>
        <taxon>Clostridia</taxon>
        <taxon>Lachnospirales</taxon>
        <taxon>Lachnospiraceae</taxon>
        <taxon>Anaerostipes</taxon>
    </lineage>
</organism>
<reference evidence="1" key="1">
    <citation type="submission" date="2023-08" db="EMBL/GenBank/DDBJ databases">
        <title>Complete Genome Sequences of butyrate producing Anaerostipes hadrus strains BA1 and GIF7 isolated from the terminal ileum of a healthy lean male.</title>
        <authorList>
            <person name="Low A."/>
            <person name="Sheludchenko M."/>
            <person name="Cheng H.E."/>
            <person name="Koh X.Q."/>
            <person name="Lee J."/>
        </authorList>
    </citation>
    <scope>NUCLEOTIDE SEQUENCE</scope>
    <source>
        <strain evidence="1">BA1</strain>
    </source>
</reference>
<name>A0AAQ3PSA9_ANAHA</name>
<dbReference type="RefSeq" id="WP_155511785.1">
    <property type="nucleotide sequence ID" value="NZ_CP132968.1"/>
</dbReference>